<protein>
    <submittedName>
        <fullName evidence="3">Ferredoxin-like protein</fullName>
    </submittedName>
</protein>
<keyword evidence="4" id="KW-1185">Reference proteome</keyword>
<gene>
    <name evidence="3" type="ORF">C440_13479</name>
</gene>
<dbReference type="InterPro" id="IPR001041">
    <property type="entry name" value="2Fe-2S_ferredoxin-type"/>
</dbReference>
<dbReference type="CDD" id="cd00207">
    <property type="entry name" value="fer2"/>
    <property type="match status" value="1"/>
</dbReference>
<sequence length="156" mass="17088">MPTVHFRGREIECDRGDVLRDVLRAADESPHNGRSSWFNCLGRGSCGTCAVCIRGPVTYRTKKETQRLRFPPHDAESGLRLACQTLVLGDIWVEKYPGFWGHHVDADGDSVGDGDIDADGDENSNIDADDDSQDNTDGTDADETTGDCDSTENQPE</sequence>
<dbReference type="GO" id="GO:0051536">
    <property type="term" value="F:iron-sulfur cluster binding"/>
    <property type="evidence" value="ECO:0007669"/>
    <property type="project" value="InterPro"/>
</dbReference>
<evidence type="ECO:0000256" key="1">
    <source>
        <dbReference type="SAM" id="MobiDB-lite"/>
    </source>
</evidence>
<feature type="domain" description="2Fe-2S ferredoxin-type" evidence="2">
    <location>
        <begin position="2"/>
        <end position="99"/>
    </location>
</feature>
<dbReference type="STRING" id="662479.C440_13479"/>
<evidence type="ECO:0000313" key="4">
    <source>
        <dbReference type="Proteomes" id="UP000011550"/>
    </source>
</evidence>
<organism evidence="3 4">
    <name type="scientific">Haloferax mucosum ATCC BAA-1512</name>
    <dbReference type="NCBI Taxonomy" id="662479"/>
    <lineage>
        <taxon>Archaea</taxon>
        <taxon>Methanobacteriati</taxon>
        <taxon>Methanobacteriota</taxon>
        <taxon>Stenosarchaea group</taxon>
        <taxon>Halobacteria</taxon>
        <taxon>Halobacteriales</taxon>
        <taxon>Haloferacaceae</taxon>
        <taxon>Haloferax</taxon>
    </lineage>
</organism>
<evidence type="ECO:0000313" key="3">
    <source>
        <dbReference type="EMBL" id="ELZ91328.1"/>
    </source>
</evidence>
<dbReference type="InterPro" id="IPR036010">
    <property type="entry name" value="2Fe-2S_ferredoxin-like_sf"/>
</dbReference>
<name>M0I5M4_9EURY</name>
<dbReference type="AlphaFoldDB" id="M0I5M4"/>
<dbReference type="SUPFAM" id="SSF54292">
    <property type="entry name" value="2Fe-2S ferredoxin-like"/>
    <property type="match status" value="1"/>
</dbReference>
<proteinExistence type="predicted"/>
<accession>M0I5M4</accession>
<dbReference type="EMBL" id="AOLN01000018">
    <property type="protein sequence ID" value="ELZ91328.1"/>
    <property type="molecule type" value="Genomic_DNA"/>
</dbReference>
<dbReference type="PATRIC" id="fig|662479.7.peg.2725"/>
<dbReference type="OrthoDB" id="31557at2157"/>
<feature type="region of interest" description="Disordered" evidence="1">
    <location>
        <begin position="107"/>
        <end position="156"/>
    </location>
</feature>
<evidence type="ECO:0000259" key="2">
    <source>
        <dbReference type="PROSITE" id="PS51085"/>
    </source>
</evidence>
<dbReference type="Gene3D" id="3.10.20.30">
    <property type="match status" value="1"/>
</dbReference>
<comment type="caution">
    <text evidence="3">The sequence shown here is derived from an EMBL/GenBank/DDBJ whole genome shotgun (WGS) entry which is preliminary data.</text>
</comment>
<dbReference type="PROSITE" id="PS51085">
    <property type="entry name" value="2FE2S_FER_2"/>
    <property type="match status" value="1"/>
</dbReference>
<dbReference type="Proteomes" id="UP000011550">
    <property type="component" value="Unassembled WGS sequence"/>
</dbReference>
<dbReference type="InterPro" id="IPR012675">
    <property type="entry name" value="Beta-grasp_dom_sf"/>
</dbReference>
<dbReference type="Pfam" id="PF00111">
    <property type="entry name" value="Fer2"/>
    <property type="match status" value="1"/>
</dbReference>
<dbReference type="RefSeq" id="WP_008321073.1">
    <property type="nucleotide sequence ID" value="NZ_AOLN01000018.1"/>
</dbReference>
<reference evidence="3 4" key="1">
    <citation type="journal article" date="2014" name="PLoS Genet.">
        <title>Phylogenetically driven sequencing of extremely halophilic archaea reveals strategies for static and dynamic osmo-response.</title>
        <authorList>
            <person name="Becker E.A."/>
            <person name="Seitzer P.M."/>
            <person name="Tritt A."/>
            <person name="Larsen D."/>
            <person name="Krusor M."/>
            <person name="Yao A.I."/>
            <person name="Wu D."/>
            <person name="Madern D."/>
            <person name="Eisen J.A."/>
            <person name="Darling A.E."/>
            <person name="Facciotti M.T."/>
        </authorList>
    </citation>
    <scope>NUCLEOTIDE SEQUENCE [LARGE SCALE GENOMIC DNA]</scope>
    <source>
        <strain evidence="3 4">ATCC BAA-1512</strain>
    </source>
</reference>